<sequence>MKLSDSGSIPLRQDLPYFIRETLIPKKTYNGLKRMQGSVKILRRSVAHEAEKGRAQNEANELVGPAINCDVRVYPILRFVWKPK</sequence>
<reference evidence="1 2" key="1">
    <citation type="journal article" date="2015" name="Int. J. Syst. Evol. Microbiol.">
        <title>Novibacillus thermophilus gen. nov., sp. nov., a Gram-staining-negative and moderately thermophilic member of the family Thermoactinomycetaceae.</title>
        <authorList>
            <person name="Yang G."/>
            <person name="Chen J."/>
            <person name="Zhou S."/>
        </authorList>
    </citation>
    <scope>NUCLEOTIDE SEQUENCE [LARGE SCALE GENOMIC DNA]</scope>
    <source>
        <strain evidence="1 2">SG-1</strain>
    </source>
</reference>
<name>A0A1U9KA20_9BACL</name>
<gene>
    <name evidence="1" type="ORF">B0W44_15355</name>
</gene>
<organism evidence="1 2">
    <name type="scientific">Novibacillus thermophilus</name>
    <dbReference type="NCBI Taxonomy" id="1471761"/>
    <lineage>
        <taxon>Bacteria</taxon>
        <taxon>Bacillati</taxon>
        <taxon>Bacillota</taxon>
        <taxon>Bacilli</taxon>
        <taxon>Bacillales</taxon>
        <taxon>Thermoactinomycetaceae</taxon>
        <taxon>Novibacillus</taxon>
    </lineage>
</organism>
<keyword evidence="2" id="KW-1185">Reference proteome</keyword>
<dbReference type="Proteomes" id="UP000188603">
    <property type="component" value="Chromosome"/>
</dbReference>
<protein>
    <submittedName>
        <fullName evidence="1">Uncharacterized protein</fullName>
    </submittedName>
</protein>
<evidence type="ECO:0000313" key="2">
    <source>
        <dbReference type="Proteomes" id="UP000188603"/>
    </source>
</evidence>
<dbReference type="AlphaFoldDB" id="A0A1U9KA20"/>
<dbReference type="KEGG" id="ntr:B0W44_15355"/>
<evidence type="ECO:0000313" key="1">
    <source>
        <dbReference type="EMBL" id="AQS56919.1"/>
    </source>
</evidence>
<proteinExistence type="predicted"/>
<dbReference type="STRING" id="1471761.B0W44_15355"/>
<dbReference type="EMBL" id="CP019699">
    <property type="protein sequence ID" value="AQS56919.1"/>
    <property type="molecule type" value="Genomic_DNA"/>
</dbReference>
<accession>A0A1U9KA20</accession>